<feature type="domain" description="Tail specific protease" evidence="11">
    <location>
        <begin position="870"/>
        <end position="1060"/>
    </location>
</feature>
<dbReference type="PANTHER" id="PTHR43253:SF1">
    <property type="entry name" value="TRICORN PROTEASE HOMOLOG 2-RELATED"/>
    <property type="match status" value="1"/>
</dbReference>
<dbReference type="SUPFAM" id="SSF50156">
    <property type="entry name" value="PDZ domain-like"/>
    <property type="match status" value="1"/>
</dbReference>
<sequence>MPRLAGLFFLVAAVSCSAYGQANPPLLAQQPTLSATQIAFVFAGDLWTVPRAGGAATRLTTNAGVEADPHFSPDGESIAFTGQYDGNTDVFVVAATGGVPRRLTYHPAADIVRGWTPDGTRVLFSSSRTNFNFTEQLFTVAASGGPASKLPLPIAYEASYSPKQDSIAYVPLARAFQVWKRYRGGRATPVWIAHLASSKVEKVPRDGSNDYCPMWVGDKVYFLSDRNPGGKASLWVYDTKSKKVAQAAPNTGMDFKSASAGPGGIVIEQFGQLQLFDLKSGQLSPVRIQIEGDVSEVRSKLVDVGKRLTNAHISPTGARALFEARGEILTVPAEKGDARNLTESPAVMDRDPAWSPDGQWIAYFSDESGEYELQVKDSLGTQAPRKFRLEEKPTFYGSPRWSPDNKKIAYTDAHLNIWYLDLEQKQPVKVAKDRYQFPSGDRAPAWSPDSQWLAYTQRLPNYLGAVFLYSLADGKSTQLTDGMSDAQNPVFDKGGKYLYFSASTDSGPTLEPDVHSIGTSQTRSLYLAVLSKADPSPFAPESDEEKAPEKKAEGEKPPPKPEEAKPASPAKPEPPKPVVVKIDFDKIGQRILAVPMPPAEYFRLQVGKEGNLFAQASVARGAGGPPGFAVHRYDLKLRKSDVVASGVRFFEASANGEKMLTATGDNWTIQAFKPMPPNGAPAAPPPSGPPAAAMKTEGLQVKSDPKAEWMQMYRDAWRIQREFFYDPNLHGVNVADYSKKYEKYAAAAMSRRDLNYVLADMMGELTVGHLFVAGGEQPEVKTVPTGLLGCDYKIENGRYRFERILDGENWNPDVKAPLTQPGVNVQEGEYLLAVNGRDVVAAEDVYSYFEATAGKQTVLRVGPNPNNEGSREVVVTPIPNESRLRNLAWVESNRRKVDQMTNGRVAYVYMPDTANGGLANFTRYFYAQVGKDAAIIDERFNGGGLLATDIIEVLNRKRMSAVATRDGEDEVQPQGAIFGPKVMIINEYAGSGGDAMPNYFRRANTGKLVGKRTWGGLVGRAGAPSLLDGGFVSAPSSGVWGPNSQWDTENIGVPPDAEVENDPELIRQGKDPQLEKAVELVLADLEKAPVAKPKRPAYPNYHKP</sequence>
<evidence type="ECO:0000256" key="8">
    <source>
        <dbReference type="PIRSR" id="PIRSR036421-1"/>
    </source>
</evidence>
<evidence type="ECO:0000256" key="10">
    <source>
        <dbReference type="SAM" id="SignalP"/>
    </source>
</evidence>
<feature type="region of interest" description="Disordered" evidence="9">
    <location>
        <begin position="535"/>
        <end position="577"/>
    </location>
</feature>
<feature type="compositionally biased region" description="Basic and acidic residues" evidence="9">
    <location>
        <begin position="545"/>
        <end position="565"/>
    </location>
</feature>
<dbReference type="AlphaFoldDB" id="A0A7S7SMX2"/>
<dbReference type="PIRSF" id="PIRSF036421">
    <property type="entry name" value="Tricorn_protease"/>
    <property type="match status" value="1"/>
</dbReference>
<evidence type="ECO:0000313" key="13">
    <source>
        <dbReference type="Proteomes" id="UP000593892"/>
    </source>
</evidence>
<dbReference type="InterPro" id="IPR012393">
    <property type="entry name" value="Tricorn_protease"/>
</dbReference>
<feature type="signal peptide" evidence="10">
    <location>
        <begin position="1"/>
        <end position="22"/>
    </location>
</feature>
<evidence type="ECO:0000256" key="1">
    <source>
        <dbReference type="ARBA" id="ARBA00004496"/>
    </source>
</evidence>
<reference evidence="12 13" key="1">
    <citation type="submission" date="2020-10" db="EMBL/GenBank/DDBJ databases">
        <title>Complete genome sequence of Paludibaculum fermentans P105T, a facultatively anaerobic acidobacterium capable of dissimilatory Fe(III) reduction.</title>
        <authorList>
            <person name="Dedysh S.N."/>
            <person name="Beletsky A.V."/>
            <person name="Kulichevskaya I.S."/>
            <person name="Mardanov A.V."/>
            <person name="Ravin N.V."/>
        </authorList>
    </citation>
    <scope>NUCLEOTIDE SEQUENCE [LARGE SCALE GENOMIC DNA]</scope>
    <source>
        <strain evidence="12 13">P105</strain>
    </source>
</reference>
<comment type="similarity">
    <text evidence="2 7">Belongs to the peptidase S41B family.</text>
</comment>
<comment type="function">
    <text evidence="7">Degrades oligopeptides.</text>
</comment>
<feature type="active site" description="Nucleophile" evidence="8">
    <location>
        <position position="991"/>
    </location>
</feature>
<dbReference type="Pfam" id="PF26549">
    <property type="entry name" value="Tricorn_N"/>
    <property type="match status" value="1"/>
</dbReference>
<dbReference type="Gene3D" id="3.30.750.44">
    <property type="match status" value="1"/>
</dbReference>
<dbReference type="KEGG" id="pfer:IRI77_13240"/>
<dbReference type="GO" id="GO:0005737">
    <property type="term" value="C:cytoplasm"/>
    <property type="evidence" value="ECO:0007669"/>
    <property type="project" value="UniProtKB-SubCell"/>
</dbReference>
<organism evidence="12 13">
    <name type="scientific">Paludibaculum fermentans</name>
    <dbReference type="NCBI Taxonomy" id="1473598"/>
    <lineage>
        <taxon>Bacteria</taxon>
        <taxon>Pseudomonadati</taxon>
        <taxon>Acidobacteriota</taxon>
        <taxon>Terriglobia</taxon>
        <taxon>Bryobacterales</taxon>
        <taxon>Bryobacteraceae</taxon>
        <taxon>Paludibaculum</taxon>
    </lineage>
</organism>
<dbReference type="InterPro" id="IPR028204">
    <property type="entry name" value="Tricorn_C1"/>
</dbReference>
<proteinExistence type="inferred from homology"/>
<dbReference type="Pfam" id="PF14685">
    <property type="entry name" value="PDZ_Tricorn"/>
    <property type="match status" value="1"/>
</dbReference>
<keyword evidence="3 7" id="KW-0963">Cytoplasm</keyword>
<feature type="active site" description="Charge relay system" evidence="8">
    <location>
        <position position="1049"/>
    </location>
</feature>
<dbReference type="Gene3D" id="2.120.10.60">
    <property type="entry name" value="Tricorn protease N-terminal domain"/>
    <property type="match status" value="1"/>
</dbReference>
<keyword evidence="13" id="KW-1185">Reference proteome</keyword>
<evidence type="ECO:0000313" key="12">
    <source>
        <dbReference type="EMBL" id="QOY90864.1"/>
    </source>
</evidence>
<comment type="subcellular location">
    <subcellularLocation>
        <location evidence="1 7">Cytoplasm</location>
    </subcellularLocation>
</comment>
<dbReference type="InterPro" id="IPR015943">
    <property type="entry name" value="WD40/YVTN_repeat-like_dom_sf"/>
</dbReference>
<evidence type="ECO:0000256" key="7">
    <source>
        <dbReference type="PIRNR" id="PIRNR036421"/>
    </source>
</evidence>
<evidence type="ECO:0000256" key="5">
    <source>
        <dbReference type="ARBA" id="ARBA00022801"/>
    </source>
</evidence>
<evidence type="ECO:0000256" key="6">
    <source>
        <dbReference type="ARBA" id="ARBA00022825"/>
    </source>
</evidence>
<gene>
    <name evidence="12" type="ORF">IRI77_13240</name>
</gene>
<dbReference type="PROSITE" id="PS51257">
    <property type="entry name" value="PROKAR_LIPOPROTEIN"/>
    <property type="match status" value="1"/>
</dbReference>
<dbReference type="PANTHER" id="PTHR43253">
    <property type="entry name" value="TRICORN PROTEASE HOMOLOG 2-RELATED"/>
    <property type="match status" value="1"/>
</dbReference>
<feature type="chain" id="PRO_5032514144" description="Tricorn protease homolog" evidence="10">
    <location>
        <begin position="23"/>
        <end position="1104"/>
    </location>
</feature>
<dbReference type="CDD" id="cd07562">
    <property type="entry name" value="Peptidase_S41_TRI"/>
    <property type="match status" value="1"/>
</dbReference>
<dbReference type="Gene3D" id="2.30.42.10">
    <property type="match status" value="1"/>
</dbReference>
<dbReference type="Pfam" id="PF14684">
    <property type="entry name" value="Tricorn_C1"/>
    <property type="match status" value="1"/>
</dbReference>
<dbReference type="Pfam" id="PF03572">
    <property type="entry name" value="Peptidase_S41"/>
    <property type="match status" value="1"/>
</dbReference>
<dbReference type="Pfam" id="PF26550">
    <property type="entry name" value="Tricorn_2nd"/>
    <property type="match status" value="1"/>
</dbReference>
<dbReference type="Proteomes" id="UP000593892">
    <property type="component" value="Chromosome"/>
</dbReference>
<dbReference type="InterPro" id="IPR036034">
    <property type="entry name" value="PDZ_sf"/>
</dbReference>
<dbReference type="EMBL" id="CP063849">
    <property type="protein sequence ID" value="QOY90864.1"/>
    <property type="molecule type" value="Genomic_DNA"/>
</dbReference>
<feature type="active site" description="Charge relay system" evidence="8">
    <location>
        <position position="769"/>
    </location>
</feature>
<dbReference type="SUPFAM" id="SSF52096">
    <property type="entry name" value="ClpP/crotonase"/>
    <property type="match status" value="1"/>
</dbReference>
<dbReference type="Gene3D" id="3.90.226.10">
    <property type="entry name" value="2-enoyl-CoA Hydratase, Chain A, domain 1"/>
    <property type="match status" value="1"/>
</dbReference>
<evidence type="ECO:0000256" key="4">
    <source>
        <dbReference type="ARBA" id="ARBA00022670"/>
    </source>
</evidence>
<keyword evidence="10" id="KW-0732">Signal</keyword>
<evidence type="ECO:0000259" key="11">
    <source>
        <dbReference type="SMART" id="SM00245"/>
    </source>
</evidence>
<dbReference type="RefSeq" id="WP_194452521.1">
    <property type="nucleotide sequence ID" value="NZ_CP063849.1"/>
</dbReference>
<dbReference type="EC" id="3.4.21.-" evidence="7"/>
<evidence type="ECO:0000256" key="9">
    <source>
        <dbReference type="SAM" id="MobiDB-lite"/>
    </source>
</evidence>
<dbReference type="InterPro" id="IPR005151">
    <property type="entry name" value="Tail-specific_protease"/>
</dbReference>
<dbReference type="Gene3D" id="2.130.10.10">
    <property type="entry name" value="YVTN repeat-like/Quinoprotein amine dehydrogenase"/>
    <property type="match status" value="2"/>
</dbReference>
<evidence type="ECO:0000256" key="2">
    <source>
        <dbReference type="ARBA" id="ARBA00008524"/>
    </source>
</evidence>
<dbReference type="GO" id="GO:0008236">
    <property type="term" value="F:serine-type peptidase activity"/>
    <property type="evidence" value="ECO:0007669"/>
    <property type="project" value="UniProtKB-UniRule"/>
</dbReference>
<accession>A0A7S7SMX2</accession>
<dbReference type="InterPro" id="IPR029414">
    <property type="entry name" value="Tricorn_PDZ"/>
</dbReference>
<name>A0A7S7SMX2_PALFE</name>
<dbReference type="InterPro" id="IPR029045">
    <property type="entry name" value="ClpP/crotonase-like_dom_sf"/>
</dbReference>
<evidence type="ECO:0000256" key="3">
    <source>
        <dbReference type="ARBA" id="ARBA00022490"/>
    </source>
</evidence>
<protein>
    <recommendedName>
        <fullName evidence="7">Tricorn protease homolog</fullName>
        <ecNumber evidence="7">3.4.21.-</ecNumber>
    </recommendedName>
</protein>
<dbReference type="GO" id="GO:0006508">
    <property type="term" value="P:proteolysis"/>
    <property type="evidence" value="ECO:0007669"/>
    <property type="project" value="UniProtKB-UniRule"/>
</dbReference>
<keyword evidence="5 7" id="KW-0378">Hydrolase</keyword>
<keyword evidence="4 7" id="KW-0645">Protease</keyword>
<keyword evidence="6 7" id="KW-0720">Serine protease</keyword>
<dbReference type="SUPFAM" id="SSF82171">
    <property type="entry name" value="DPP6 N-terminal domain-like"/>
    <property type="match status" value="2"/>
</dbReference>
<dbReference type="SMART" id="SM00245">
    <property type="entry name" value="TSPc"/>
    <property type="match status" value="1"/>
</dbReference>